<dbReference type="AlphaFoldDB" id="A0A8J3AHF5"/>
<dbReference type="InterPro" id="IPR036397">
    <property type="entry name" value="RNaseH_sf"/>
</dbReference>
<dbReference type="EMBL" id="BMDH01000001">
    <property type="protein sequence ID" value="GGI12894.1"/>
    <property type="molecule type" value="Genomic_DNA"/>
</dbReference>
<name>A0A8J3AHF5_9BIFI</name>
<dbReference type="InterPro" id="IPR012337">
    <property type="entry name" value="RNaseH-like_sf"/>
</dbReference>
<keyword evidence="2" id="KW-0378">Hydrolase</keyword>
<organism evidence="5 6">
    <name type="scientific">Galliscardovia ingluviei</name>
    <dbReference type="NCBI Taxonomy" id="1769422"/>
    <lineage>
        <taxon>Bacteria</taxon>
        <taxon>Bacillati</taxon>
        <taxon>Actinomycetota</taxon>
        <taxon>Actinomycetes</taxon>
        <taxon>Bifidobacteriales</taxon>
        <taxon>Bifidobacteriaceae</taxon>
        <taxon>Galliscardovia</taxon>
    </lineage>
</organism>
<accession>A0A8J3AHF5</accession>
<evidence type="ECO:0000313" key="6">
    <source>
        <dbReference type="Proteomes" id="UP000619536"/>
    </source>
</evidence>
<gene>
    <name evidence="5" type="ORF">GCM10007377_03240</name>
</gene>
<dbReference type="Gene3D" id="3.30.420.10">
    <property type="entry name" value="Ribonuclease H-like superfamily/Ribonuclease H"/>
    <property type="match status" value="1"/>
</dbReference>
<evidence type="ECO:0000256" key="2">
    <source>
        <dbReference type="ARBA" id="ARBA00022801"/>
    </source>
</evidence>
<evidence type="ECO:0000256" key="3">
    <source>
        <dbReference type="ARBA" id="ARBA00022839"/>
    </source>
</evidence>
<dbReference type="SMART" id="SM00479">
    <property type="entry name" value="EXOIII"/>
    <property type="match status" value="1"/>
</dbReference>
<evidence type="ECO:0000259" key="4">
    <source>
        <dbReference type="SMART" id="SM00479"/>
    </source>
</evidence>
<evidence type="ECO:0000256" key="1">
    <source>
        <dbReference type="ARBA" id="ARBA00022722"/>
    </source>
</evidence>
<dbReference type="InterPro" id="IPR013520">
    <property type="entry name" value="Ribonucl_H"/>
</dbReference>
<dbReference type="CDD" id="cd06127">
    <property type="entry name" value="DEDDh"/>
    <property type="match status" value="1"/>
</dbReference>
<keyword evidence="6" id="KW-1185">Reference proteome</keyword>
<keyword evidence="3" id="KW-0269">Exonuclease</keyword>
<keyword evidence="1" id="KW-0540">Nuclease</keyword>
<dbReference type="GO" id="GO:0005829">
    <property type="term" value="C:cytosol"/>
    <property type="evidence" value="ECO:0007669"/>
    <property type="project" value="TreeGrafter"/>
</dbReference>
<reference evidence="5" key="2">
    <citation type="submission" date="2020-09" db="EMBL/GenBank/DDBJ databases">
        <authorList>
            <person name="Sun Q."/>
            <person name="Sedlacek I."/>
        </authorList>
    </citation>
    <scope>NUCLEOTIDE SEQUENCE</scope>
    <source>
        <strain evidence="5">CCM 8606</strain>
    </source>
</reference>
<dbReference type="SUPFAM" id="SSF53098">
    <property type="entry name" value="Ribonuclease H-like"/>
    <property type="match status" value="1"/>
</dbReference>
<dbReference type="RefSeq" id="WP_188354497.1">
    <property type="nucleotide sequence ID" value="NZ_BMDH01000001.1"/>
</dbReference>
<dbReference type="Pfam" id="PF00929">
    <property type="entry name" value="RNase_T"/>
    <property type="match status" value="1"/>
</dbReference>
<proteinExistence type="predicted"/>
<reference evidence="5" key="1">
    <citation type="journal article" date="2014" name="Int. J. Syst. Evol. Microbiol.">
        <title>Complete genome sequence of Corynebacterium casei LMG S-19264T (=DSM 44701T), isolated from a smear-ripened cheese.</title>
        <authorList>
            <consortium name="US DOE Joint Genome Institute (JGI-PGF)"/>
            <person name="Walter F."/>
            <person name="Albersmeier A."/>
            <person name="Kalinowski J."/>
            <person name="Ruckert C."/>
        </authorList>
    </citation>
    <scope>NUCLEOTIDE SEQUENCE</scope>
    <source>
        <strain evidence="5">CCM 8606</strain>
    </source>
</reference>
<dbReference type="PANTHER" id="PTHR30231:SF4">
    <property type="entry name" value="PROTEIN NEN2"/>
    <property type="match status" value="1"/>
</dbReference>
<evidence type="ECO:0000313" key="5">
    <source>
        <dbReference type="EMBL" id="GGI12894.1"/>
    </source>
</evidence>
<feature type="domain" description="Exonuclease" evidence="4">
    <location>
        <begin position="28"/>
        <end position="213"/>
    </location>
</feature>
<protein>
    <submittedName>
        <fullName evidence="5">DNA polymerase III subunit epsilon</fullName>
    </submittedName>
</protein>
<sequence length="254" mass="28726">MSWTISTAIQTLEQLPEQPLITTLANSALLGFDTETTGIDTDSDAICSATLVCKFPDTSWQDYGVLPWIINPHQPIDPRASAVNGFTDEYLQTHGREPEQALDEIATVITLAQRKHIPLLAYNAPFDVAMIEHNLERWGLPTIQQRLEQTSDMLLVVDPLVLDRAISHRSGKRTLSATTYYYGVVPHGDFHDATADTIAAVELIEPMARLFPQISNLTLEQLMTWQRNAHEQQQESYMQWAARNGKRAWRSNWL</sequence>
<dbReference type="PANTHER" id="PTHR30231">
    <property type="entry name" value="DNA POLYMERASE III SUBUNIT EPSILON"/>
    <property type="match status" value="1"/>
</dbReference>
<dbReference type="GO" id="GO:0003676">
    <property type="term" value="F:nucleic acid binding"/>
    <property type="evidence" value="ECO:0007669"/>
    <property type="project" value="InterPro"/>
</dbReference>
<dbReference type="Proteomes" id="UP000619536">
    <property type="component" value="Unassembled WGS sequence"/>
</dbReference>
<comment type="caution">
    <text evidence="5">The sequence shown here is derived from an EMBL/GenBank/DDBJ whole genome shotgun (WGS) entry which is preliminary data.</text>
</comment>
<dbReference type="GO" id="GO:0008408">
    <property type="term" value="F:3'-5' exonuclease activity"/>
    <property type="evidence" value="ECO:0007669"/>
    <property type="project" value="TreeGrafter"/>
</dbReference>